<sequence>MKNWLLPLKTLAFTAVLGALVFSCEKDDPSDIDNDLQGDPLKETFELAKTWNDVQLGVERFTPGYRPPIAARTLGYTGLAAYEAIVNGMSDKYNSFDGYFKGLDIPEPNSGEEYHWPTVLNATYARAITHFYPTAPAAQLFNVYSTEQDYNEKFRLDVPNAVYVRSQDFGRLVADAVFNWSRTDKEGDGAFLRTSDPNYVPPGGVGKWKPTFPDFSPALLPHWGKVRTFVADATDVCPEPLAYSTDPNSEIYKQALEPFNLVNQIKAGTGNAATEHWIADFWSDDCATLTFTPAGRFIAVATQLIEKEDLSLGEAVELYARVGMGLADAGIRSWHQKFTYNYQRPIDYIRQVMPNASNWNSVMCPDGSGRYFTPPFPAYPSGHATFGAVAAEIFSNVLGENYQFTDRCHEGRTEFIGKPRTFTSFRQMAEENAYSRLPIGVHFRMDATSGVSLGYGIGKKVNKLPWRK</sequence>
<keyword evidence="4" id="KW-1185">Reference proteome</keyword>
<dbReference type="PANTHER" id="PTHR34599">
    <property type="entry name" value="PEROXIDASE-RELATED"/>
    <property type="match status" value="1"/>
</dbReference>
<dbReference type="PROSITE" id="PS51257">
    <property type="entry name" value="PROKAR_LIPOPROTEIN"/>
    <property type="match status" value="1"/>
</dbReference>
<dbReference type="SUPFAM" id="SSF48317">
    <property type="entry name" value="Acid phosphatase/Vanadium-dependent haloperoxidase"/>
    <property type="match status" value="1"/>
</dbReference>
<feature type="chain" id="PRO_5003310678" evidence="1">
    <location>
        <begin position="19"/>
        <end position="468"/>
    </location>
</feature>
<name>F4L408_HALH1</name>
<dbReference type="PANTHER" id="PTHR34599:SF1">
    <property type="entry name" value="PHOSPHATIDIC ACID PHOSPHATASE TYPE 2_HALOPEROXIDASE DOMAIN-CONTAINING PROTEIN"/>
    <property type="match status" value="1"/>
</dbReference>
<organism evidence="3 4">
    <name type="scientific">Haliscomenobacter hydrossis (strain ATCC 27775 / DSM 1100 / LMG 10767 / O)</name>
    <dbReference type="NCBI Taxonomy" id="760192"/>
    <lineage>
        <taxon>Bacteria</taxon>
        <taxon>Pseudomonadati</taxon>
        <taxon>Bacteroidota</taxon>
        <taxon>Saprospiria</taxon>
        <taxon>Saprospirales</taxon>
        <taxon>Haliscomenobacteraceae</taxon>
        <taxon>Haliscomenobacter</taxon>
    </lineage>
</organism>
<evidence type="ECO:0000259" key="2">
    <source>
        <dbReference type="Pfam" id="PF01569"/>
    </source>
</evidence>
<proteinExistence type="predicted"/>
<reference key="2">
    <citation type="submission" date="2011-04" db="EMBL/GenBank/DDBJ databases">
        <title>Complete sequence of chromosome of Haliscomenobacter hydrossis DSM 1100.</title>
        <authorList>
            <consortium name="US DOE Joint Genome Institute (JGI-PGF)"/>
            <person name="Lucas S."/>
            <person name="Han J."/>
            <person name="Lapidus A."/>
            <person name="Bruce D."/>
            <person name="Goodwin L."/>
            <person name="Pitluck S."/>
            <person name="Peters L."/>
            <person name="Kyrpides N."/>
            <person name="Mavromatis K."/>
            <person name="Ivanova N."/>
            <person name="Ovchinnikova G."/>
            <person name="Pagani I."/>
            <person name="Daligault H."/>
            <person name="Detter J.C."/>
            <person name="Han C."/>
            <person name="Land M."/>
            <person name="Hauser L."/>
            <person name="Markowitz V."/>
            <person name="Cheng J.-F."/>
            <person name="Hugenholtz P."/>
            <person name="Woyke T."/>
            <person name="Wu D."/>
            <person name="Verbarg S."/>
            <person name="Frueling A."/>
            <person name="Brambilla E."/>
            <person name="Klenk H.-P."/>
            <person name="Eisen J.A."/>
        </authorList>
    </citation>
    <scope>NUCLEOTIDE SEQUENCE</scope>
    <source>
        <strain>DSM 1100</strain>
    </source>
</reference>
<evidence type="ECO:0000313" key="4">
    <source>
        <dbReference type="Proteomes" id="UP000008461"/>
    </source>
</evidence>
<dbReference type="InterPro" id="IPR036938">
    <property type="entry name" value="PAP2/HPO_sf"/>
</dbReference>
<dbReference type="RefSeq" id="WP_013764278.1">
    <property type="nucleotide sequence ID" value="NC_015510.1"/>
</dbReference>
<dbReference type="AlphaFoldDB" id="F4L408"/>
<dbReference type="HOGENOM" id="CLU_020920_2_1_10"/>
<gene>
    <name evidence="3" type="ordered locus">Halhy_1840</name>
</gene>
<feature type="signal peptide" evidence="1">
    <location>
        <begin position="1"/>
        <end position="18"/>
    </location>
</feature>
<dbReference type="eggNOG" id="COG0671">
    <property type="taxonomic scope" value="Bacteria"/>
</dbReference>
<evidence type="ECO:0000313" key="3">
    <source>
        <dbReference type="EMBL" id="AEE49725.1"/>
    </source>
</evidence>
<dbReference type="Pfam" id="PF01569">
    <property type="entry name" value="PAP2"/>
    <property type="match status" value="1"/>
</dbReference>
<dbReference type="Proteomes" id="UP000008461">
    <property type="component" value="Chromosome"/>
</dbReference>
<keyword evidence="1" id="KW-0732">Signal</keyword>
<protein>
    <submittedName>
        <fullName evidence="3">Phosphoesterase PA-phosphatase related protein</fullName>
    </submittedName>
</protein>
<reference evidence="3 4" key="1">
    <citation type="journal article" date="2011" name="Stand. Genomic Sci.">
        <title>Complete genome sequence of Haliscomenobacter hydrossis type strain (O).</title>
        <authorList>
            <consortium name="US DOE Joint Genome Institute (JGI-PGF)"/>
            <person name="Daligault H."/>
            <person name="Lapidus A."/>
            <person name="Zeytun A."/>
            <person name="Nolan M."/>
            <person name="Lucas S."/>
            <person name="Del Rio T.G."/>
            <person name="Tice H."/>
            <person name="Cheng J.F."/>
            <person name="Tapia R."/>
            <person name="Han C."/>
            <person name="Goodwin L."/>
            <person name="Pitluck S."/>
            <person name="Liolios K."/>
            <person name="Pagani I."/>
            <person name="Ivanova N."/>
            <person name="Huntemann M."/>
            <person name="Mavromatis K."/>
            <person name="Mikhailova N."/>
            <person name="Pati A."/>
            <person name="Chen A."/>
            <person name="Palaniappan K."/>
            <person name="Land M."/>
            <person name="Hauser L."/>
            <person name="Brambilla E.M."/>
            <person name="Rohde M."/>
            <person name="Verbarg S."/>
            <person name="Goker M."/>
            <person name="Bristow J."/>
            <person name="Eisen J.A."/>
            <person name="Markowitz V."/>
            <person name="Hugenholtz P."/>
            <person name="Kyrpides N.C."/>
            <person name="Klenk H.P."/>
            <person name="Woyke T."/>
        </authorList>
    </citation>
    <scope>NUCLEOTIDE SEQUENCE [LARGE SCALE GENOMIC DNA]</scope>
    <source>
        <strain evidence="4">ATCC 27775 / DSM 1100 / LMG 10767 / O</strain>
    </source>
</reference>
<feature type="domain" description="Phosphatidic acid phosphatase type 2/haloperoxidase" evidence="2">
    <location>
        <begin position="337"/>
        <end position="461"/>
    </location>
</feature>
<dbReference type="InterPro" id="IPR000326">
    <property type="entry name" value="PAP2/HPO"/>
</dbReference>
<dbReference type="OrthoDB" id="9780455at2"/>
<dbReference type="KEGG" id="hhy:Halhy_1840"/>
<evidence type="ECO:0000256" key="1">
    <source>
        <dbReference type="SAM" id="SignalP"/>
    </source>
</evidence>
<accession>F4L408</accession>
<dbReference type="STRING" id="760192.Halhy_1840"/>
<dbReference type="InterPro" id="IPR052559">
    <property type="entry name" value="V-haloperoxidase"/>
</dbReference>
<dbReference type="EMBL" id="CP002691">
    <property type="protein sequence ID" value="AEE49725.1"/>
    <property type="molecule type" value="Genomic_DNA"/>
</dbReference>
<dbReference type="Gene3D" id="1.10.606.20">
    <property type="match status" value="1"/>
</dbReference>
<dbReference type="CDD" id="cd03398">
    <property type="entry name" value="PAP2_haloperoxidase"/>
    <property type="match status" value="1"/>
</dbReference>